<feature type="compositionally biased region" description="Basic and acidic residues" evidence="2">
    <location>
        <begin position="289"/>
        <end position="303"/>
    </location>
</feature>
<keyword evidence="3" id="KW-1133">Transmembrane helix</keyword>
<protein>
    <submittedName>
        <fullName evidence="5">FimV N-terminal domain-containing protein</fullName>
    </submittedName>
</protein>
<organism evidence="5 6">
    <name type="scientific">Pseudidiomarina maritima</name>
    <dbReference type="NCBI Taxonomy" id="519453"/>
    <lineage>
        <taxon>Bacteria</taxon>
        <taxon>Pseudomonadati</taxon>
        <taxon>Pseudomonadota</taxon>
        <taxon>Gammaproteobacteria</taxon>
        <taxon>Alteromonadales</taxon>
        <taxon>Idiomarinaceae</taxon>
        <taxon>Pseudidiomarina</taxon>
    </lineage>
</organism>
<evidence type="ECO:0000256" key="1">
    <source>
        <dbReference type="SAM" id="Coils"/>
    </source>
</evidence>
<feature type="compositionally biased region" description="Acidic residues" evidence="2">
    <location>
        <begin position="479"/>
        <end position="504"/>
    </location>
</feature>
<feature type="compositionally biased region" description="Basic and acidic residues" evidence="2">
    <location>
        <begin position="616"/>
        <end position="625"/>
    </location>
</feature>
<accession>A0A1I6GN41</accession>
<feature type="compositionally biased region" description="Acidic residues" evidence="2">
    <location>
        <begin position="589"/>
        <end position="615"/>
    </location>
</feature>
<dbReference type="NCBIfam" id="TIGR03505">
    <property type="entry name" value="FimV_core"/>
    <property type="match status" value="1"/>
</dbReference>
<feature type="region of interest" description="Disordered" evidence="2">
    <location>
        <begin position="579"/>
        <end position="636"/>
    </location>
</feature>
<reference evidence="6" key="1">
    <citation type="submission" date="2016-10" db="EMBL/GenBank/DDBJ databases">
        <authorList>
            <person name="Varghese N."/>
            <person name="Submissions S."/>
        </authorList>
    </citation>
    <scope>NUCLEOTIDE SEQUENCE [LARGE SCALE GENOMIC DNA]</scope>
    <source>
        <strain evidence="6">CGMCC 1.7285</strain>
    </source>
</reference>
<dbReference type="InterPro" id="IPR020012">
    <property type="entry name" value="LysM_FimV"/>
</dbReference>
<keyword evidence="4" id="KW-0732">Signal</keyword>
<keyword evidence="1" id="KW-0175">Coiled coil</keyword>
<evidence type="ECO:0000256" key="4">
    <source>
        <dbReference type="SAM" id="SignalP"/>
    </source>
</evidence>
<feature type="signal peptide" evidence="4">
    <location>
        <begin position="1"/>
        <end position="20"/>
    </location>
</feature>
<sequence>MKRNSLALAAGIALAFGSSAVVTADASFVNTSAAAMLQGQATSRWQPDRFGPIVSSDTLWSIAMYYGDKTDLSVYEMMDLFIELNPEAFINGRADRMMDGYYLKVPEIAQRTRTETAVVATESATPQKTTEDSSVGTVAVDEATDVVASVRANTDASNRVATETSVEFDVAELTQLRTQLAESISLIERLNSENSQLQDRLDSVTAELEQLRLKVNAEQVAEDELQDQIAAEIVATRVEAGETPSVASETPVETVAATPEPEATPVEQPVASQQTEAEASSTTVTEPVTEEKVAEPKAAEPKPVKRKQQSEYQEFIDWLLQPFQLALAILIPLLLAAIIWYVLYVRRLNRETLGPYNGAMQAAEQEQQQEQGEAEEKLSAYEEAEQAALAEEAADMPEFERLDEDEEVVAEAAEEAAPETLEDELSALDNAEDEFETIDETVDDEADLDTLLASSFDEPEAEAESEIETEIQPDKEVEADLEAESDLSEEAQPEEATADDDLSLEFDATPVAPEQSQAETKPTEPATADDGEMSLDFHIDDAATEVDAPATDETPVTDLEVELEQFEDVDLADIDLEALSAETETKSEAEDDTDDGSFLEIDALLEEAESAESDYDSPRFERESGQVDDNEETPSGMIDLARAYLEMDEYELARSELEKVAQTDDEDAKREAAMLLQKIEEQGH</sequence>
<feature type="compositionally biased region" description="Acidic residues" evidence="2">
    <location>
        <begin position="457"/>
        <end position="471"/>
    </location>
</feature>
<feature type="region of interest" description="Disordered" evidence="2">
    <location>
        <begin position="240"/>
        <end position="306"/>
    </location>
</feature>
<evidence type="ECO:0000313" key="5">
    <source>
        <dbReference type="EMBL" id="SFR43620.1"/>
    </source>
</evidence>
<keyword evidence="3" id="KW-0812">Transmembrane</keyword>
<feature type="compositionally biased region" description="Low complexity" evidence="2">
    <location>
        <begin position="275"/>
        <end position="287"/>
    </location>
</feature>
<feature type="coiled-coil region" evidence="1">
    <location>
        <begin position="173"/>
        <end position="228"/>
    </location>
</feature>
<feature type="region of interest" description="Disordered" evidence="2">
    <location>
        <begin position="403"/>
        <end position="561"/>
    </location>
</feature>
<keyword evidence="3" id="KW-0472">Membrane</keyword>
<dbReference type="Gene3D" id="1.20.58.2200">
    <property type="match status" value="1"/>
</dbReference>
<keyword evidence="6" id="KW-1185">Reference proteome</keyword>
<evidence type="ECO:0000313" key="6">
    <source>
        <dbReference type="Proteomes" id="UP000199424"/>
    </source>
</evidence>
<feature type="compositionally biased region" description="Low complexity" evidence="2">
    <location>
        <begin position="361"/>
        <end position="371"/>
    </location>
</feature>
<feature type="region of interest" description="Disordered" evidence="2">
    <location>
        <begin position="361"/>
        <end position="389"/>
    </location>
</feature>
<dbReference type="EMBL" id="FOYU01000001">
    <property type="protein sequence ID" value="SFR43620.1"/>
    <property type="molecule type" value="Genomic_DNA"/>
</dbReference>
<feature type="compositionally biased region" description="Acidic residues" evidence="2">
    <location>
        <begin position="403"/>
        <end position="448"/>
    </location>
</feature>
<dbReference type="InterPro" id="IPR038440">
    <property type="entry name" value="FimV_C_sf"/>
</dbReference>
<proteinExistence type="predicted"/>
<evidence type="ECO:0000256" key="3">
    <source>
        <dbReference type="SAM" id="Phobius"/>
    </source>
</evidence>
<name>A0A1I6GN41_9GAMM</name>
<dbReference type="AlphaFoldDB" id="A0A1I6GN41"/>
<dbReference type="NCBIfam" id="TIGR03504">
    <property type="entry name" value="FimV_Cterm"/>
    <property type="match status" value="1"/>
</dbReference>
<feature type="chain" id="PRO_5011762693" evidence="4">
    <location>
        <begin position="21"/>
        <end position="684"/>
    </location>
</feature>
<feature type="transmembrane region" description="Helical" evidence="3">
    <location>
        <begin position="323"/>
        <end position="343"/>
    </location>
</feature>
<gene>
    <name evidence="5" type="ORF">SAMN04488070_0983</name>
</gene>
<dbReference type="RefSeq" id="WP_092855873.1">
    <property type="nucleotide sequence ID" value="NZ_FOYU01000001.1"/>
</dbReference>
<dbReference type="InterPro" id="IPR020011">
    <property type="entry name" value="FimV_C"/>
</dbReference>
<evidence type="ECO:0000256" key="2">
    <source>
        <dbReference type="SAM" id="MobiDB-lite"/>
    </source>
</evidence>
<dbReference type="Proteomes" id="UP000199424">
    <property type="component" value="Unassembled WGS sequence"/>
</dbReference>